<dbReference type="InterPro" id="IPR004813">
    <property type="entry name" value="OPT"/>
</dbReference>
<feature type="transmembrane region" description="Helical" evidence="9">
    <location>
        <begin position="381"/>
        <end position="404"/>
    </location>
</feature>
<feature type="transmembrane region" description="Helical" evidence="9">
    <location>
        <begin position="64"/>
        <end position="84"/>
    </location>
</feature>
<evidence type="ECO:0000256" key="5">
    <source>
        <dbReference type="ARBA" id="ARBA00022856"/>
    </source>
</evidence>
<evidence type="ECO:0000256" key="9">
    <source>
        <dbReference type="SAM" id="Phobius"/>
    </source>
</evidence>
<dbReference type="AlphaFoldDB" id="A0A176WL66"/>
<feature type="transmembrane region" description="Helical" evidence="9">
    <location>
        <begin position="699"/>
        <end position="720"/>
    </location>
</feature>
<dbReference type="EMBL" id="AP019869">
    <property type="protein sequence ID" value="BBN08913.1"/>
    <property type="molecule type" value="Genomic_DNA"/>
</dbReference>
<sequence>MPPAAAAADGHGVDAAAPAAAAPARAFEQQQNVGENDEISPVEQVALTVPTIDDPTLPVWTFRMWLLGVFSCVLLSFLNTFFAYRTEPFIISALTAQIVSLPLGNFLAATLPSKRIRVPFTKSSFSLNPGPFNVKEHVLITIFANTGYAFGGGTSYAVGIVTIIKAFYRRKIGFFAGLLIVITTQVTGYGWAGLMYKYLVLPAQMWWPASLVQVSLFRTLHEKEKERGLKRNQFFLIAMMVGFAYYLLPGYMFMMLTSMSWLCWAMPNSVLGQQLGSGLHGLGLGSFSFDWSGIAAYLLSPLVTPWHAIANVMAGFVLVVYIVTPLTYWTNIYNAKTFPIFSSNLFTSDGQEYDVESIVNEKFFLDEAAYARAGPIHMSTFFAFTYGLGFATVTATLTHVALYHGKEIWRQSTRAWSGERPDVHTRLMERYARLPNWWFLVLMAVSLALSIFTVEYFSYQLQLPWWGVIFACAVAAAFTLPIGIITATTNITPGLNIVTEYMMGYILPGKPIANVCFKTYGYISMLQAIYFAQDFKLGHYMKVPPRSMFAVQVVGTIVAGTTNMVVAWWLLTSIENICDVRNLPANSPWTCPADRVFYDASVIWGLVGPKRIFGTLGQYNAMNWFWLFGFVAPVPFFVLHKIFPEQSWIRLINMPILLGASAYMPPASSVNYISWGTVGFIFNFYVFRNHKRWWRRYNYVLSAALDAGLAFMGVALYLFLQVEDKSMTWWGNNLDNCPLATCPTQPGVIVDGCPAF</sequence>
<evidence type="ECO:0000313" key="10">
    <source>
        <dbReference type="EMBL" id="BBN08913.1"/>
    </source>
</evidence>
<comment type="subcellular location">
    <subcellularLocation>
        <location evidence="1">Membrane</location>
        <topology evidence="1">Multi-pass membrane protein</topology>
    </subcellularLocation>
</comment>
<reference evidence="11 12" key="1">
    <citation type="submission" date="2016-03" db="EMBL/GenBank/DDBJ databases">
        <title>Mechanisms controlling the formation of the plant cell surface in tip-growing cells are functionally conserved among land plants.</title>
        <authorList>
            <person name="Honkanen S."/>
            <person name="Jones V.A."/>
            <person name="Morieri G."/>
            <person name="Champion C."/>
            <person name="Hetherington A.J."/>
            <person name="Kelly S."/>
            <person name="Saint-Marcoux D."/>
            <person name="Proust H."/>
            <person name="Prescott H."/>
            <person name="Dolan L."/>
        </authorList>
    </citation>
    <scope>NUCLEOTIDE SEQUENCE [LARGE SCALE GENOMIC DNA]</scope>
    <source>
        <strain evidence="12">cv. Tak-1 and cv. Tak-2</strain>
        <tissue evidence="11">Whole gametophyte</tissue>
    </source>
</reference>
<dbReference type="NCBIfam" id="TIGR00727">
    <property type="entry name" value="ISP4_OPT"/>
    <property type="match status" value="1"/>
</dbReference>
<feature type="transmembrane region" description="Helical" evidence="9">
    <location>
        <begin position="437"/>
        <end position="459"/>
    </location>
</feature>
<evidence type="ECO:0000256" key="7">
    <source>
        <dbReference type="ARBA" id="ARBA00022989"/>
    </source>
</evidence>
<feature type="transmembrane region" description="Helical" evidence="9">
    <location>
        <begin position="621"/>
        <end position="640"/>
    </location>
</feature>
<dbReference type="Proteomes" id="UP000077202">
    <property type="component" value="Unassembled WGS sequence"/>
</dbReference>
<feature type="transmembrane region" description="Helical" evidence="9">
    <location>
        <begin position="204"/>
        <end position="221"/>
    </location>
</feature>
<evidence type="ECO:0008006" key="14">
    <source>
        <dbReference type="Google" id="ProtNLM"/>
    </source>
</evidence>
<feature type="transmembrane region" description="Helical" evidence="9">
    <location>
        <begin position="172"/>
        <end position="192"/>
    </location>
</feature>
<keyword evidence="5" id="KW-0571">Peptide transport</keyword>
<keyword evidence="12" id="KW-1185">Reference proteome</keyword>
<dbReference type="GO" id="GO:0035673">
    <property type="term" value="F:oligopeptide transmembrane transporter activity"/>
    <property type="evidence" value="ECO:0007669"/>
    <property type="project" value="InterPro"/>
</dbReference>
<keyword evidence="8 9" id="KW-0472">Membrane</keyword>
<accession>A0A176WL66</accession>
<feature type="transmembrane region" description="Helical" evidence="9">
    <location>
        <begin position="279"/>
        <end position="299"/>
    </location>
</feature>
<evidence type="ECO:0000256" key="1">
    <source>
        <dbReference type="ARBA" id="ARBA00004141"/>
    </source>
</evidence>
<evidence type="ECO:0000313" key="13">
    <source>
        <dbReference type="Proteomes" id="UP001162541"/>
    </source>
</evidence>
<gene>
    <name evidence="11" type="ORF">AXG93_1104s1020</name>
    <name evidence="10" type="ORF">Mp_4g15510</name>
</gene>
<protein>
    <recommendedName>
        <fullName evidence="14">Oligopeptide transporter</fullName>
    </recommendedName>
</protein>
<keyword evidence="3" id="KW-0813">Transport</keyword>
<dbReference type="Pfam" id="PF03169">
    <property type="entry name" value="OPT"/>
    <property type="match status" value="1"/>
</dbReference>
<keyword evidence="6" id="KW-0653">Protein transport</keyword>
<evidence type="ECO:0000256" key="2">
    <source>
        <dbReference type="ARBA" id="ARBA00005484"/>
    </source>
</evidence>
<proteinExistence type="inferred from homology"/>
<evidence type="ECO:0000313" key="12">
    <source>
        <dbReference type="Proteomes" id="UP000077202"/>
    </source>
</evidence>
<comment type="similarity">
    <text evidence="2">Belongs to the oligopeptide OPT transporter (TC 2.A.67.1) family.</text>
</comment>
<feature type="transmembrane region" description="Helical" evidence="9">
    <location>
        <begin position="549"/>
        <end position="571"/>
    </location>
</feature>
<organism evidence="11 12">
    <name type="scientific">Marchantia polymorpha subsp. ruderalis</name>
    <dbReference type="NCBI Taxonomy" id="1480154"/>
    <lineage>
        <taxon>Eukaryota</taxon>
        <taxon>Viridiplantae</taxon>
        <taxon>Streptophyta</taxon>
        <taxon>Embryophyta</taxon>
        <taxon>Marchantiophyta</taxon>
        <taxon>Marchantiopsida</taxon>
        <taxon>Marchantiidae</taxon>
        <taxon>Marchantiales</taxon>
        <taxon>Marchantiaceae</taxon>
        <taxon>Marchantia</taxon>
    </lineage>
</organism>
<dbReference type="InterPro" id="IPR004648">
    <property type="entry name" value="Oligpept_transpt"/>
</dbReference>
<keyword evidence="4 9" id="KW-0812">Transmembrane</keyword>
<feature type="transmembrane region" description="Helical" evidence="9">
    <location>
        <begin position="233"/>
        <end position="259"/>
    </location>
</feature>
<name>A0A176WL66_MARPO</name>
<dbReference type="PANTHER" id="PTHR22601">
    <property type="entry name" value="ISP4 LIKE PROTEIN"/>
    <property type="match status" value="1"/>
</dbReference>
<evidence type="ECO:0000256" key="6">
    <source>
        <dbReference type="ARBA" id="ARBA00022927"/>
    </source>
</evidence>
<feature type="transmembrane region" description="Helical" evidence="9">
    <location>
        <begin position="90"/>
        <end position="111"/>
    </location>
</feature>
<evidence type="ECO:0000256" key="3">
    <source>
        <dbReference type="ARBA" id="ARBA00022448"/>
    </source>
</evidence>
<dbReference type="GO" id="GO:0015031">
    <property type="term" value="P:protein transport"/>
    <property type="evidence" value="ECO:0007669"/>
    <property type="project" value="UniProtKB-KW"/>
</dbReference>
<dbReference type="EMBL" id="LVLJ01000472">
    <property type="protein sequence ID" value="OAE33907.1"/>
    <property type="molecule type" value="Genomic_DNA"/>
</dbReference>
<reference evidence="13" key="3">
    <citation type="journal article" date="2020" name="Curr. Biol.">
        <title>Chromatin organization in early land plants reveals an ancestral association between H3K27me3, transposons, and constitutive heterochromatin.</title>
        <authorList>
            <person name="Montgomery S.A."/>
            <person name="Tanizawa Y."/>
            <person name="Galik B."/>
            <person name="Wang N."/>
            <person name="Ito T."/>
            <person name="Mochizuki T."/>
            <person name="Akimcheva S."/>
            <person name="Bowman J.L."/>
            <person name="Cognat V."/>
            <person name="Marechal-Drouard L."/>
            <person name="Ekker H."/>
            <person name="Hong S.F."/>
            <person name="Kohchi T."/>
            <person name="Lin S.S."/>
            <person name="Liu L.D."/>
            <person name="Nakamura Y."/>
            <person name="Valeeva L.R."/>
            <person name="Shakirov E.V."/>
            <person name="Shippen D.E."/>
            <person name="Wei W.L."/>
            <person name="Yagura M."/>
            <person name="Yamaoka S."/>
            <person name="Yamato K.T."/>
            <person name="Liu C."/>
            <person name="Berger F."/>
        </authorList>
    </citation>
    <scope>NUCLEOTIDE SEQUENCE [LARGE SCALE GENOMIC DNA]</scope>
    <source>
        <strain evidence="13">Tak-1</strain>
    </source>
</reference>
<feature type="transmembrane region" description="Helical" evidence="9">
    <location>
        <begin position="670"/>
        <end position="687"/>
    </location>
</feature>
<evidence type="ECO:0000256" key="8">
    <source>
        <dbReference type="ARBA" id="ARBA00023136"/>
    </source>
</evidence>
<keyword evidence="7 9" id="KW-1133">Transmembrane helix</keyword>
<dbReference type="GO" id="GO:0016020">
    <property type="term" value="C:membrane"/>
    <property type="evidence" value="ECO:0007669"/>
    <property type="project" value="UniProtKB-SubCell"/>
</dbReference>
<reference evidence="10" key="2">
    <citation type="journal article" date="2019" name="Curr. Biol.">
        <title>Chromatin organization in early land plants reveals an ancestral association between H3K27me3, transposons, and constitutive heterochromatin.</title>
        <authorList>
            <person name="Montgomery S.A."/>
            <person name="Tanizawa Y."/>
            <person name="Galik B."/>
            <person name="Wang N."/>
            <person name="Ito T."/>
            <person name="Mochizuki T."/>
            <person name="Akimcheva S."/>
            <person name="Bowman J."/>
            <person name="Cognat V."/>
            <person name="Drouard L."/>
            <person name="Ekker H."/>
            <person name="Houng S."/>
            <person name="Kohchi T."/>
            <person name="Lin S."/>
            <person name="Liu L.D."/>
            <person name="Nakamura Y."/>
            <person name="Valeeva L.R."/>
            <person name="Shakirov E.V."/>
            <person name="Shippen D.E."/>
            <person name="Wei W."/>
            <person name="Yagura M."/>
            <person name="Yamaoka S."/>
            <person name="Yamato K.T."/>
            <person name="Liu C."/>
            <person name="Berger F."/>
        </authorList>
    </citation>
    <scope>NUCLEOTIDE SEQUENCE [LARGE SCALE GENOMIC DNA]</scope>
    <source>
        <strain evidence="10">Tak-1</strain>
    </source>
</reference>
<dbReference type="Proteomes" id="UP001162541">
    <property type="component" value="Chromosome 4"/>
</dbReference>
<evidence type="ECO:0000256" key="4">
    <source>
        <dbReference type="ARBA" id="ARBA00022692"/>
    </source>
</evidence>
<dbReference type="NCBIfam" id="TIGR00728">
    <property type="entry name" value="OPT_sfam"/>
    <property type="match status" value="1"/>
</dbReference>
<feature type="transmembrane region" description="Helical" evidence="9">
    <location>
        <begin position="465"/>
        <end position="487"/>
    </location>
</feature>
<feature type="transmembrane region" description="Helical" evidence="9">
    <location>
        <begin position="306"/>
        <end position="329"/>
    </location>
</feature>
<evidence type="ECO:0000313" key="11">
    <source>
        <dbReference type="EMBL" id="OAE33907.1"/>
    </source>
</evidence>